<dbReference type="Pfam" id="PF01593">
    <property type="entry name" value="Amino_oxidase"/>
    <property type="match status" value="1"/>
</dbReference>
<dbReference type="AlphaFoldDB" id="A0A2T4UAK6"/>
<keyword evidence="8" id="KW-1185">Reference proteome</keyword>
<dbReference type="GO" id="GO:0016491">
    <property type="term" value="F:oxidoreductase activity"/>
    <property type="evidence" value="ECO:0007669"/>
    <property type="project" value="UniProtKB-KW"/>
</dbReference>
<reference evidence="7 8" key="1">
    <citation type="submission" date="2018-03" db="EMBL/GenBank/DDBJ databases">
        <title>Alkalicoccus saliphilus sp. nov., isolated from a mineral pool.</title>
        <authorList>
            <person name="Zhao B."/>
        </authorList>
    </citation>
    <scope>NUCLEOTIDE SEQUENCE [LARGE SCALE GENOMIC DNA]</scope>
    <source>
        <strain evidence="7 8">6AG</strain>
    </source>
</reference>
<dbReference type="PANTHER" id="PTHR43734">
    <property type="entry name" value="PHYTOENE DESATURASE"/>
    <property type="match status" value="1"/>
</dbReference>
<dbReference type="Gene3D" id="3.50.50.60">
    <property type="entry name" value="FAD/NAD(P)-binding domain"/>
    <property type="match status" value="2"/>
</dbReference>
<dbReference type="SUPFAM" id="SSF51905">
    <property type="entry name" value="FAD/NAD(P)-binding domain"/>
    <property type="match status" value="1"/>
</dbReference>
<evidence type="ECO:0000256" key="3">
    <source>
        <dbReference type="ARBA" id="ARBA00023002"/>
    </source>
</evidence>
<sequence>MKTIIAGGGIGGMITALYENKAGSEVTLFEKKSSTGGRLAYHRHGDYKVDEGPTVVLLPDMIKEILEELDLKNRVEMQRIDPLYPLHFPDGTTFLKWSSTEKQKEEIRRLFPGEEKNFDKYMTDMETRFTEGKEAFLTKAFLTRRSFWTPKNVKTLWKLRAYQSVRKQAAAYFKHPKLQDAFSLQTLYIGGSPSETPAIYSLVSYSEHAHGIWYVKGGYAGLAEVLTEAMEERGVTVRTNAEVEALVTDGTRCTGVKVDEVVENADRVVLNGEFPLAEKLVREPSRSYKSSSGCLLFYFGLNEPLDTEYVHNFFMGENLDNHMNDVFKKYRLNRDPSFYVFNPSLIDSSLAPEGQGVAYVLVPVPAGRHITRKEYQDYATLIKRKLIEKVDENLETKTVWEHVRSPYEAKIDGLFSGGSFGLAPSMSQSGIFRPQVKPFAYDNVYAVGASVHPGGGIPVVMQGAKILSRVLNEDAAGQGASPEDV</sequence>
<proteinExistence type="inferred from homology"/>
<evidence type="ECO:0000256" key="5">
    <source>
        <dbReference type="RuleBase" id="RU362075"/>
    </source>
</evidence>
<protein>
    <submittedName>
        <fullName evidence="7">Phytoene desaturase</fullName>
    </submittedName>
</protein>
<feature type="domain" description="Amine oxidase" evidence="6">
    <location>
        <begin position="10"/>
        <end position="458"/>
    </location>
</feature>
<dbReference type="GO" id="GO:0016117">
    <property type="term" value="P:carotenoid biosynthetic process"/>
    <property type="evidence" value="ECO:0007669"/>
    <property type="project" value="UniProtKB-KW"/>
</dbReference>
<keyword evidence="2 5" id="KW-0125">Carotenoid biosynthesis</keyword>
<evidence type="ECO:0000259" key="6">
    <source>
        <dbReference type="Pfam" id="PF01593"/>
    </source>
</evidence>
<evidence type="ECO:0000313" key="8">
    <source>
        <dbReference type="Proteomes" id="UP000240509"/>
    </source>
</evidence>
<evidence type="ECO:0000313" key="7">
    <source>
        <dbReference type="EMBL" id="PTL40434.1"/>
    </source>
</evidence>
<evidence type="ECO:0000256" key="2">
    <source>
        <dbReference type="ARBA" id="ARBA00022746"/>
    </source>
</evidence>
<accession>A0A2T4UAK6</accession>
<dbReference type="Proteomes" id="UP000240509">
    <property type="component" value="Unassembled WGS sequence"/>
</dbReference>
<gene>
    <name evidence="7" type="ORF">C6Y45_00555</name>
</gene>
<dbReference type="InterPro" id="IPR014105">
    <property type="entry name" value="Carotenoid/retinoid_OxRdtase"/>
</dbReference>
<keyword evidence="3 5" id="KW-0560">Oxidoreductase</keyword>
<dbReference type="PANTHER" id="PTHR43734:SF1">
    <property type="entry name" value="PHYTOENE DESATURASE"/>
    <property type="match status" value="1"/>
</dbReference>
<comment type="pathway">
    <text evidence="1 5">Carotenoid biosynthesis.</text>
</comment>
<dbReference type="OrthoDB" id="9814556at2"/>
<comment type="caution">
    <text evidence="7">The sequence shown here is derived from an EMBL/GenBank/DDBJ whole genome shotgun (WGS) entry which is preliminary data.</text>
</comment>
<dbReference type="NCBIfam" id="TIGR02734">
    <property type="entry name" value="crtI_fam"/>
    <property type="match status" value="1"/>
</dbReference>
<name>A0A2T4UAK6_9BACI</name>
<organism evidence="7 8">
    <name type="scientific">Alkalicoccus saliphilus</name>
    <dbReference type="NCBI Taxonomy" id="200989"/>
    <lineage>
        <taxon>Bacteria</taxon>
        <taxon>Bacillati</taxon>
        <taxon>Bacillota</taxon>
        <taxon>Bacilli</taxon>
        <taxon>Bacillales</taxon>
        <taxon>Bacillaceae</taxon>
        <taxon>Alkalicoccus</taxon>
    </lineage>
</organism>
<evidence type="ECO:0000256" key="1">
    <source>
        <dbReference type="ARBA" id="ARBA00004829"/>
    </source>
</evidence>
<comment type="similarity">
    <text evidence="4">Belongs to the carotenoid/retinoid oxidoreductase family. CrtN subfamily.</text>
</comment>
<dbReference type="InterPro" id="IPR002937">
    <property type="entry name" value="Amino_oxidase"/>
</dbReference>
<dbReference type="EMBL" id="PZJJ01000001">
    <property type="protein sequence ID" value="PTL40434.1"/>
    <property type="molecule type" value="Genomic_DNA"/>
</dbReference>
<dbReference type="RefSeq" id="WP_107582897.1">
    <property type="nucleotide sequence ID" value="NZ_PZJJ01000001.1"/>
</dbReference>
<evidence type="ECO:0000256" key="4">
    <source>
        <dbReference type="ARBA" id="ARBA00038322"/>
    </source>
</evidence>
<dbReference type="InterPro" id="IPR036188">
    <property type="entry name" value="FAD/NAD-bd_sf"/>
</dbReference>